<feature type="compositionally biased region" description="Basic residues" evidence="4">
    <location>
        <begin position="755"/>
        <end position="770"/>
    </location>
</feature>
<feature type="region of interest" description="Disordered" evidence="4">
    <location>
        <begin position="633"/>
        <end position="780"/>
    </location>
</feature>
<dbReference type="PANTHER" id="PTHR24348:SF70">
    <property type="entry name" value="PROTEIN KINASE DOMAIN CONTAINING PROTEIN"/>
    <property type="match status" value="1"/>
</dbReference>
<feature type="compositionally biased region" description="Basic residues" evidence="4">
    <location>
        <begin position="853"/>
        <end position="869"/>
    </location>
</feature>
<dbReference type="GO" id="GO:0004674">
    <property type="term" value="F:protein serine/threonine kinase activity"/>
    <property type="evidence" value="ECO:0007669"/>
    <property type="project" value="InterPro"/>
</dbReference>
<dbReference type="GO" id="GO:0005737">
    <property type="term" value="C:cytoplasm"/>
    <property type="evidence" value="ECO:0007669"/>
    <property type="project" value="TreeGrafter"/>
</dbReference>
<dbReference type="Gene3D" id="1.10.510.10">
    <property type="entry name" value="Transferase(Phosphotransferase) domain 1"/>
    <property type="match status" value="1"/>
</dbReference>
<gene>
    <name evidence="6" type="ORF">BCR32DRAFT_324575</name>
</gene>
<dbReference type="Pfam" id="PF00069">
    <property type="entry name" value="Pkinase"/>
    <property type="match status" value="1"/>
</dbReference>
<dbReference type="PANTHER" id="PTHR24348">
    <property type="entry name" value="SERINE/THREONINE-PROTEIN KINASE UNC-51-RELATED"/>
    <property type="match status" value="1"/>
</dbReference>
<organism evidence="6 7">
    <name type="scientific">Anaeromyces robustus</name>
    <dbReference type="NCBI Taxonomy" id="1754192"/>
    <lineage>
        <taxon>Eukaryota</taxon>
        <taxon>Fungi</taxon>
        <taxon>Fungi incertae sedis</taxon>
        <taxon>Chytridiomycota</taxon>
        <taxon>Chytridiomycota incertae sedis</taxon>
        <taxon>Neocallimastigomycetes</taxon>
        <taxon>Neocallimastigales</taxon>
        <taxon>Neocallimastigaceae</taxon>
        <taxon>Anaeromyces</taxon>
    </lineage>
</organism>
<feature type="binding site" evidence="3">
    <location>
        <position position="45"/>
    </location>
    <ligand>
        <name>ATP</name>
        <dbReference type="ChEBI" id="CHEBI:30616"/>
    </ligand>
</feature>
<evidence type="ECO:0000313" key="7">
    <source>
        <dbReference type="Proteomes" id="UP000193944"/>
    </source>
</evidence>
<dbReference type="EMBL" id="MCFG01000011">
    <property type="protein sequence ID" value="ORX87234.1"/>
    <property type="molecule type" value="Genomic_DNA"/>
</dbReference>
<evidence type="ECO:0000256" key="4">
    <source>
        <dbReference type="SAM" id="MobiDB-lite"/>
    </source>
</evidence>
<dbReference type="STRING" id="1754192.A0A1Y1XPH8"/>
<dbReference type="SMART" id="SM00220">
    <property type="entry name" value="S_TKc"/>
    <property type="match status" value="1"/>
</dbReference>
<dbReference type="PROSITE" id="PS00108">
    <property type="entry name" value="PROTEIN_KINASE_ST"/>
    <property type="match status" value="1"/>
</dbReference>
<keyword evidence="6" id="KW-0808">Transferase</keyword>
<dbReference type="InterPro" id="IPR008271">
    <property type="entry name" value="Ser/Thr_kinase_AS"/>
</dbReference>
<feature type="compositionally biased region" description="Basic and acidic residues" evidence="4">
    <location>
        <begin position="573"/>
        <end position="594"/>
    </location>
</feature>
<evidence type="ECO:0000259" key="5">
    <source>
        <dbReference type="PROSITE" id="PS50011"/>
    </source>
</evidence>
<feature type="compositionally biased region" description="Polar residues" evidence="4">
    <location>
        <begin position="671"/>
        <end position="686"/>
    </location>
</feature>
<feature type="compositionally biased region" description="Basic and acidic residues" evidence="4">
    <location>
        <begin position="700"/>
        <end position="712"/>
    </location>
</feature>
<keyword evidence="1 3" id="KW-0547">Nucleotide-binding</keyword>
<dbReference type="InterPro" id="IPR011009">
    <property type="entry name" value="Kinase-like_dom_sf"/>
</dbReference>
<protein>
    <submittedName>
        <fullName evidence="6">Pkinase-domain-containing protein</fullName>
    </submittedName>
</protein>
<evidence type="ECO:0000256" key="3">
    <source>
        <dbReference type="PROSITE-ProRule" id="PRU10141"/>
    </source>
</evidence>
<keyword evidence="7" id="KW-1185">Reference proteome</keyword>
<sequence length="985" mass="114556">MDPEDLLGKNLPYAGGLRLESILGYGSFATVYKAVNKEGQVFAVKWLNKIGMSEKEQALQKDEVMYMKMLGDHKNIIHLYEVIETSDSLFLVLECCTTDLYELITQSEKQLEIPRVKRYFNEICDGVRHCHNNHIYHRDLKPENILISDDDHCKISDFGLCCFDEWTNDFNCGSLRYMSPECIDNEEDDYDDDYDDEDQDSDDNYYGRRKNEKHGLECNSKGSDVWALCVILINMIFSQNPWSSADMENPTFNMFSRKDPDVLQRKLGLSDEFNRVVKRMFSKNVYDRYSLDELRNEVNRIEVFTDFSKRVTNYLGVDEDLSNSNMSNMDLEDQKDDSQYDNIDDYDEWYQEDIYPDEHDHVVVPDIDTLELGNEEEDEENDQEPTDYSFNYLKSNMPVIGHWGDDFDDEDMASELTPKDTNEYEHDEDEEDYTSTSTSKMMISTTNPSLYDSEDETMSWENHNDSITNNKSKLEKKMDIYDSSYENKMKEWKKEEEEDQIESDDNLTTPTIDKVLSFNKDKVFELHEKKQKQTLSKKKSIQLRWEDLFDSDGEKNNEDNNSIMNKSSSSHISTKDEKEKEDKEKKEDEYDIEYDYKYEPSLPSSWNYQEGMKWGDMMDDDDFMPSKPNQEEMILSKAKPTPITTSFIEDSNEDDEGDELLFKKERVPVSSEVSSLVTPSLLTNGMQKKLLAATKKSRKQERDKEKEKEKKSSLKNNHKNSKSSKEKDKENHRHRKSKKEKDKDKEGVGAIKIKNGGKHKHHHTRAHSHTKISSSSLNEKFLRKEKKAIKLTDKPQKHRKHKTNIESTLEFSTSLNMNKLKSSNNELLPGSTEVVNHLKNNTLSSSYVESNHRKIKTKNKNKNSNKKHSKNENKKSINSLKNSKKPASVQLDWEDLFSSDGEEKTTTTLKAESIKTNNNDKSFSSIDENLEAEDEIYSLSNNIKALDIENEKSYNNSSSVNKMVDSAISVSETNLSKEIKNLNLH</sequence>
<dbReference type="GO" id="GO:0010506">
    <property type="term" value="P:regulation of autophagy"/>
    <property type="evidence" value="ECO:0007669"/>
    <property type="project" value="InterPro"/>
</dbReference>
<evidence type="ECO:0000313" key="6">
    <source>
        <dbReference type="EMBL" id="ORX87234.1"/>
    </source>
</evidence>
<dbReference type="InterPro" id="IPR045269">
    <property type="entry name" value="Atg1-like"/>
</dbReference>
<accession>A0A1Y1XPH8</accession>
<dbReference type="PROSITE" id="PS50011">
    <property type="entry name" value="PROTEIN_KINASE_DOM"/>
    <property type="match status" value="1"/>
</dbReference>
<evidence type="ECO:0000256" key="2">
    <source>
        <dbReference type="ARBA" id="ARBA00022840"/>
    </source>
</evidence>
<keyword evidence="2 3" id="KW-0067">ATP-binding</keyword>
<feature type="compositionally biased region" description="Acidic residues" evidence="4">
    <location>
        <begin position="650"/>
        <end position="659"/>
    </location>
</feature>
<reference evidence="6 7" key="1">
    <citation type="submission" date="2016-08" db="EMBL/GenBank/DDBJ databases">
        <title>A Parts List for Fungal Cellulosomes Revealed by Comparative Genomics.</title>
        <authorList>
            <consortium name="DOE Joint Genome Institute"/>
            <person name="Haitjema C.H."/>
            <person name="Gilmore S.P."/>
            <person name="Henske J.K."/>
            <person name="Solomon K.V."/>
            <person name="De Groot R."/>
            <person name="Kuo A."/>
            <person name="Mondo S.J."/>
            <person name="Salamov A.A."/>
            <person name="Labutti K."/>
            <person name="Zhao Z."/>
            <person name="Chiniquy J."/>
            <person name="Barry K."/>
            <person name="Brewer H.M."/>
            <person name="Purvine S.O."/>
            <person name="Wright A.T."/>
            <person name="Boxma B."/>
            <person name="Van Alen T."/>
            <person name="Hackstein J.H."/>
            <person name="Baker S.E."/>
            <person name="Grigoriev I.V."/>
            <person name="O'Malley M.A."/>
        </authorList>
    </citation>
    <scope>NUCLEOTIDE SEQUENCE [LARGE SCALE GENOMIC DNA]</scope>
    <source>
        <strain evidence="6 7">S4</strain>
    </source>
</reference>
<evidence type="ECO:0000256" key="1">
    <source>
        <dbReference type="ARBA" id="ARBA00022741"/>
    </source>
</evidence>
<dbReference type="PROSITE" id="PS00107">
    <property type="entry name" value="PROTEIN_KINASE_ATP"/>
    <property type="match status" value="1"/>
</dbReference>
<feature type="compositionally biased region" description="Low complexity" evidence="4">
    <location>
        <begin position="560"/>
        <end position="572"/>
    </location>
</feature>
<dbReference type="GO" id="GO:0005524">
    <property type="term" value="F:ATP binding"/>
    <property type="evidence" value="ECO:0007669"/>
    <property type="project" value="UniProtKB-UniRule"/>
</dbReference>
<feature type="compositionally biased region" description="Low complexity" evidence="4">
    <location>
        <begin position="434"/>
        <end position="446"/>
    </location>
</feature>
<dbReference type="OrthoDB" id="541276at2759"/>
<dbReference type="AlphaFoldDB" id="A0A1Y1XPH8"/>
<reference evidence="6 7" key="2">
    <citation type="submission" date="2016-08" db="EMBL/GenBank/DDBJ databases">
        <title>Pervasive Adenine N6-methylation of Active Genes in Fungi.</title>
        <authorList>
            <consortium name="DOE Joint Genome Institute"/>
            <person name="Mondo S.J."/>
            <person name="Dannebaum R.O."/>
            <person name="Kuo R.C."/>
            <person name="Labutti K."/>
            <person name="Haridas S."/>
            <person name="Kuo A."/>
            <person name="Salamov A."/>
            <person name="Ahrendt S.R."/>
            <person name="Lipzen A."/>
            <person name="Sullivan W."/>
            <person name="Andreopoulos W.B."/>
            <person name="Clum A."/>
            <person name="Lindquist E."/>
            <person name="Daum C."/>
            <person name="Ramamoorthy G.K."/>
            <person name="Gryganskyi A."/>
            <person name="Culley D."/>
            <person name="Magnuson J.K."/>
            <person name="James T.Y."/>
            <person name="O'Malley M.A."/>
            <person name="Stajich J.E."/>
            <person name="Spatafora J.W."/>
            <person name="Visel A."/>
            <person name="Grigoriev I.V."/>
        </authorList>
    </citation>
    <scope>NUCLEOTIDE SEQUENCE [LARGE SCALE GENOMIC DNA]</scope>
    <source>
        <strain evidence="6 7">S4</strain>
    </source>
</reference>
<feature type="region of interest" description="Disordered" evidence="4">
    <location>
        <begin position="491"/>
        <end position="510"/>
    </location>
</feature>
<name>A0A1Y1XPH8_9FUNG</name>
<feature type="compositionally biased region" description="Basic and acidic residues" evidence="4">
    <location>
        <begin position="549"/>
        <end position="558"/>
    </location>
</feature>
<dbReference type="InterPro" id="IPR017441">
    <property type="entry name" value="Protein_kinase_ATP_BS"/>
</dbReference>
<proteinExistence type="predicted"/>
<feature type="region of interest" description="Disordered" evidence="4">
    <location>
        <begin position="549"/>
        <end position="594"/>
    </location>
</feature>
<dbReference type="SUPFAM" id="SSF56112">
    <property type="entry name" value="Protein kinase-like (PK-like)"/>
    <property type="match status" value="1"/>
</dbReference>
<feature type="domain" description="Protein kinase" evidence="5">
    <location>
        <begin position="17"/>
        <end position="305"/>
    </location>
</feature>
<dbReference type="InterPro" id="IPR000719">
    <property type="entry name" value="Prot_kinase_dom"/>
</dbReference>
<dbReference type="Proteomes" id="UP000193944">
    <property type="component" value="Unassembled WGS sequence"/>
</dbReference>
<keyword evidence="6" id="KW-0418">Kinase</keyword>
<comment type="caution">
    <text evidence="6">The sequence shown here is derived from an EMBL/GenBank/DDBJ whole genome shotgun (WGS) entry which is preliminary data.</text>
</comment>
<feature type="compositionally biased region" description="Acidic residues" evidence="4">
    <location>
        <begin position="496"/>
        <end position="505"/>
    </location>
</feature>
<feature type="region of interest" description="Disordered" evidence="4">
    <location>
        <begin position="844"/>
        <end position="886"/>
    </location>
</feature>
<feature type="region of interest" description="Disordered" evidence="4">
    <location>
        <begin position="404"/>
        <end position="456"/>
    </location>
</feature>